<dbReference type="AlphaFoldDB" id="A0A967B5G3"/>
<dbReference type="Proteomes" id="UP000597459">
    <property type="component" value="Unassembled WGS sequence"/>
</dbReference>
<comment type="caution">
    <text evidence="3">The sequence shown here is derived from an EMBL/GenBank/DDBJ whole genome shotgun (WGS) entry which is preliminary data.</text>
</comment>
<reference evidence="3" key="1">
    <citation type="submission" date="2019-11" db="EMBL/GenBank/DDBJ databases">
        <title>Description of new Acetobacter species.</title>
        <authorList>
            <person name="Cleenwerck I."/>
            <person name="Sombolestani A.S."/>
        </authorList>
    </citation>
    <scope>NUCLEOTIDE SEQUENCE</scope>
    <source>
        <strain evidence="3">LMG 1626</strain>
    </source>
</reference>
<evidence type="ECO:0000256" key="1">
    <source>
        <dbReference type="SAM" id="MobiDB-lite"/>
    </source>
</evidence>
<dbReference type="InterPro" id="IPR039422">
    <property type="entry name" value="MarR/SlyA-like"/>
</dbReference>
<dbReference type="InterPro" id="IPR000835">
    <property type="entry name" value="HTH_MarR-typ"/>
</dbReference>
<dbReference type="GO" id="GO:0003700">
    <property type="term" value="F:DNA-binding transcription factor activity"/>
    <property type="evidence" value="ECO:0007669"/>
    <property type="project" value="InterPro"/>
</dbReference>
<keyword evidence="4" id="KW-1185">Reference proteome</keyword>
<dbReference type="GO" id="GO:0006950">
    <property type="term" value="P:response to stress"/>
    <property type="evidence" value="ECO:0007669"/>
    <property type="project" value="TreeGrafter"/>
</dbReference>
<dbReference type="SUPFAM" id="SSF46785">
    <property type="entry name" value="Winged helix' DNA-binding domain"/>
    <property type="match status" value="1"/>
</dbReference>
<dbReference type="PROSITE" id="PS50995">
    <property type="entry name" value="HTH_MARR_2"/>
    <property type="match status" value="1"/>
</dbReference>
<proteinExistence type="predicted"/>
<dbReference type="InterPro" id="IPR036390">
    <property type="entry name" value="WH_DNA-bd_sf"/>
</dbReference>
<dbReference type="InterPro" id="IPR036388">
    <property type="entry name" value="WH-like_DNA-bd_sf"/>
</dbReference>
<evidence type="ECO:0000259" key="2">
    <source>
        <dbReference type="PROSITE" id="PS50995"/>
    </source>
</evidence>
<organism evidence="3 4">
    <name type="scientific">Acetobacter estunensis</name>
    <dbReference type="NCBI Taxonomy" id="104097"/>
    <lineage>
        <taxon>Bacteria</taxon>
        <taxon>Pseudomonadati</taxon>
        <taxon>Pseudomonadota</taxon>
        <taxon>Alphaproteobacteria</taxon>
        <taxon>Acetobacterales</taxon>
        <taxon>Acetobacteraceae</taxon>
        <taxon>Acetobacter</taxon>
    </lineage>
</organism>
<feature type="compositionally biased region" description="Low complexity" evidence="1">
    <location>
        <begin position="173"/>
        <end position="183"/>
    </location>
</feature>
<dbReference type="SMART" id="SM00347">
    <property type="entry name" value="HTH_MARR"/>
    <property type="match status" value="1"/>
</dbReference>
<dbReference type="Gene3D" id="1.10.10.10">
    <property type="entry name" value="Winged helix-like DNA-binding domain superfamily/Winged helix DNA-binding domain"/>
    <property type="match status" value="1"/>
</dbReference>
<dbReference type="PANTHER" id="PTHR33164">
    <property type="entry name" value="TRANSCRIPTIONAL REGULATOR, MARR FAMILY"/>
    <property type="match status" value="1"/>
</dbReference>
<gene>
    <name evidence="3" type="ORF">GOB87_00695</name>
</gene>
<dbReference type="PRINTS" id="PR00598">
    <property type="entry name" value="HTHMARR"/>
</dbReference>
<feature type="region of interest" description="Disordered" evidence="1">
    <location>
        <begin position="169"/>
        <end position="192"/>
    </location>
</feature>
<feature type="domain" description="HTH marR-type" evidence="2">
    <location>
        <begin position="22"/>
        <end position="157"/>
    </location>
</feature>
<dbReference type="RefSeq" id="WP_166312620.1">
    <property type="nucleotide sequence ID" value="NZ_WOTH01000001.1"/>
</dbReference>
<accession>A0A967B5G3</accession>
<dbReference type="EMBL" id="WOTH01000001">
    <property type="protein sequence ID" value="NHO52486.1"/>
    <property type="molecule type" value="Genomic_DNA"/>
</dbReference>
<protein>
    <submittedName>
        <fullName evidence="3">MarR family transcriptional regulator</fullName>
    </submittedName>
</protein>
<evidence type="ECO:0000313" key="4">
    <source>
        <dbReference type="Proteomes" id="UP000597459"/>
    </source>
</evidence>
<dbReference type="Pfam" id="PF12802">
    <property type="entry name" value="MarR_2"/>
    <property type="match status" value="1"/>
</dbReference>
<evidence type="ECO:0000313" key="3">
    <source>
        <dbReference type="EMBL" id="NHO52486.1"/>
    </source>
</evidence>
<sequence length="192" mass="20982">MNGFAGGQGDIGAGADVLFLREQEIRRAQQLMVLAWLDLGRTIAPLLEETELGAAQYRALQMLALLPGLTVGELQSVLGVAKQSLARTLNELHARGLVASEPGRQDRRQRFLSLTETGQAMEARLFAAQRELMVGAYREAGSGAVRGFRQVLRGMLSEPSRDLLARNAEMRTQAGPKQAAQKQAGRRMRDGR</sequence>
<dbReference type="PANTHER" id="PTHR33164:SF44">
    <property type="entry name" value="TRANSCRIPTIONAL REGULATORY PROTEIN"/>
    <property type="match status" value="1"/>
</dbReference>
<name>A0A967B5G3_9PROT</name>